<evidence type="ECO:0000256" key="1">
    <source>
        <dbReference type="ARBA" id="ARBA00010641"/>
    </source>
</evidence>
<organism evidence="7 8">
    <name type="scientific">Natronogracilivirga saccharolytica</name>
    <dbReference type="NCBI Taxonomy" id="2812953"/>
    <lineage>
        <taxon>Bacteria</taxon>
        <taxon>Pseudomonadati</taxon>
        <taxon>Balneolota</taxon>
        <taxon>Balneolia</taxon>
        <taxon>Balneolales</taxon>
        <taxon>Cyclonatronaceae</taxon>
        <taxon>Natronogracilivirga</taxon>
    </lineage>
</organism>
<dbReference type="InterPro" id="IPR014284">
    <property type="entry name" value="RNA_pol_sigma-70_dom"/>
</dbReference>
<feature type="domain" description="RNA polymerase sigma-70 region 2" evidence="5">
    <location>
        <begin position="27"/>
        <end position="91"/>
    </location>
</feature>
<feature type="domain" description="RNA polymerase sigma factor 70 region 4 type 2" evidence="6">
    <location>
        <begin position="127"/>
        <end position="174"/>
    </location>
</feature>
<dbReference type="GO" id="GO:0006352">
    <property type="term" value="P:DNA-templated transcription initiation"/>
    <property type="evidence" value="ECO:0007669"/>
    <property type="project" value="InterPro"/>
</dbReference>
<dbReference type="GO" id="GO:0016987">
    <property type="term" value="F:sigma factor activity"/>
    <property type="evidence" value="ECO:0007669"/>
    <property type="project" value="UniProtKB-KW"/>
</dbReference>
<dbReference type="GO" id="GO:0003677">
    <property type="term" value="F:DNA binding"/>
    <property type="evidence" value="ECO:0007669"/>
    <property type="project" value="InterPro"/>
</dbReference>
<dbReference type="NCBIfam" id="TIGR02985">
    <property type="entry name" value="Sig70_bacteroi1"/>
    <property type="match status" value="1"/>
</dbReference>
<accession>A0A8J7UUL7</accession>
<dbReference type="InterPro" id="IPR036388">
    <property type="entry name" value="WH-like_DNA-bd_sf"/>
</dbReference>
<gene>
    <name evidence="7" type="ORF">NATSA_07710</name>
</gene>
<dbReference type="InterPro" id="IPR007627">
    <property type="entry name" value="RNA_pol_sigma70_r2"/>
</dbReference>
<dbReference type="NCBIfam" id="TIGR02937">
    <property type="entry name" value="sigma70-ECF"/>
    <property type="match status" value="1"/>
</dbReference>
<sequence>MTASTQYHEWALRLRNSDESAFREIFTDSYDQLIRYADSIVRDPDAAADILQDVYAHLWEIRDRVDENRSLKALLYRMTRNRGINYLRMHRSVRLDELGPADVPAEELIPAGEDDAGSESGELMKKITEWIESLPVRQREAFELSRFEGLDHHEIAKVMDCAPRTVNNHIVSALGTLRDRLKEWEKKD</sequence>
<dbReference type="InterPro" id="IPR013249">
    <property type="entry name" value="RNA_pol_sigma70_r4_t2"/>
</dbReference>
<dbReference type="PANTHER" id="PTHR43133">
    <property type="entry name" value="RNA POLYMERASE ECF-TYPE SIGMA FACTO"/>
    <property type="match status" value="1"/>
</dbReference>
<dbReference type="Gene3D" id="1.10.10.10">
    <property type="entry name" value="Winged helix-like DNA-binding domain superfamily/Winged helix DNA-binding domain"/>
    <property type="match status" value="1"/>
</dbReference>
<dbReference type="Proteomes" id="UP000673975">
    <property type="component" value="Unassembled WGS sequence"/>
</dbReference>
<dbReference type="AlphaFoldDB" id="A0A8J7UUL7"/>
<evidence type="ECO:0000313" key="8">
    <source>
        <dbReference type="Proteomes" id="UP000673975"/>
    </source>
</evidence>
<comment type="similarity">
    <text evidence="1">Belongs to the sigma-70 factor family. ECF subfamily.</text>
</comment>
<dbReference type="PANTHER" id="PTHR43133:SF46">
    <property type="entry name" value="RNA POLYMERASE SIGMA-70 FACTOR ECF SUBFAMILY"/>
    <property type="match status" value="1"/>
</dbReference>
<dbReference type="RefSeq" id="WP_210511446.1">
    <property type="nucleotide sequence ID" value="NZ_JAFIDN010000005.1"/>
</dbReference>
<dbReference type="SUPFAM" id="SSF88659">
    <property type="entry name" value="Sigma3 and sigma4 domains of RNA polymerase sigma factors"/>
    <property type="match status" value="1"/>
</dbReference>
<dbReference type="Pfam" id="PF08281">
    <property type="entry name" value="Sigma70_r4_2"/>
    <property type="match status" value="1"/>
</dbReference>
<protein>
    <submittedName>
        <fullName evidence="7">RNA polymerase sigma-70 factor</fullName>
    </submittedName>
</protein>
<keyword evidence="4" id="KW-0804">Transcription</keyword>
<proteinExistence type="inferred from homology"/>
<dbReference type="Gene3D" id="1.10.1740.10">
    <property type="match status" value="1"/>
</dbReference>
<dbReference type="InterPro" id="IPR039425">
    <property type="entry name" value="RNA_pol_sigma-70-like"/>
</dbReference>
<evidence type="ECO:0000313" key="7">
    <source>
        <dbReference type="EMBL" id="MBP3192545.1"/>
    </source>
</evidence>
<dbReference type="Pfam" id="PF04542">
    <property type="entry name" value="Sigma70_r2"/>
    <property type="match status" value="1"/>
</dbReference>
<keyword evidence="2" id="KW-0805">Transcription regulation</keyword>
<name>A0A8J7UUL7_9BACT</name>
<evidence type="ECO:0000259" key="5">
    <source>
        <dbReference type="Pfam" id="PF04542"/>
    </source>
</evidence>
<evidence type="ECO:0000256" key="3">
    <source>
        <dbReference type="ARBA" id="ARBA00023082"/>
    </source>
</evidence>
<evidence type="ECO:0000256" key="2">
    <source>
        <dbReference type="ARBA" id="ARBA00023015"/>
    </source>
</evidence>
<evidence type="ECO:0000256" key="4">
    <source>
        <dbReference type="ARBA" id="ARBA00023163"/>
    </source>
</evidence>
<keyword evidence="8" id="KW-1185">Reference proteome</keyword>
<evidence type="ECO:0000259" key="6">
    <source>
        <dbReference type="Pfam" id="PF08281"/>
    </source>
</evidence>
<dbReference type="InterPro" id="IPR014327">
    <property type="entry name" value="RNA_pol_sigma70_bacteroid"/>
</dbReference>
<reference evidence="7" key="1">
    <citation type="submission" date="2021-02" db="EMBL/GenBank/DDBJ databases">
        <title>Natronogracilivirga saccharolytica gen. nov. sp. nov. a new anaerobic, haloalkiliphilic carbohydrate-fermenting bacterium from soda lake and proposing of Cyclonatronumiaceae fam. nov. in the phylum Balneolaeota.</title>
        <authorList>
            <person name="Zhilina T.N."/>
            <person name="Sorokin D.Y."/>
            <person name="Zavarzina D.G."/>
            <person name="Toshchakov S.V."/>
            <person name="Kublanov I.V."/>
        </authorList>
    </citation>
    <scope>NUCLEOTIDE SEQUENCE</scope>
    <source>
        <strain evidence="7">Z-1702</strain>
    </source>
</reference>
<dbReference type="EMBL" id="JAFIDN010000005">
    <property type="protein sequence ID" value="MBP3192545.1"/>
    <property type="molecule type" value="Genomic_DNA"/>
</dbReference>
<keyword evidence="3" id="KW-0731">Sigma factor</keyword>
<dbReference type="InterPro" id="IPR013324">
    <property type="entry name" value="RNA_pol_sigma_r3/r4-like"/>
</dbReference>
<dbReference type="InterPro" id="IPR013325">
    <property type="entry name" value="RNA_pol_sigma_r2"/>
</dbReference>
<comment type="caution">
    <text evidence="7">The sequence shown here is derived from an EMBL/GenBank/DDBJ whole genome shotgun (WGS) entry which is preliminary data.</text>
</comment>
<dbReference type="SUPFAM" id="SSF88946">
    <property type="entry name" value="Sigma2 domain of RNA polymerase sigma factors"/>
    <property type="match status" value="1"/>
</dbReference>